<feature type="signal peptide" evidence="2">
    <location>
        <begin position="1"/>
        <end position="19"/>
    </location>
</feature>
<evidence type="ECO:0000256" key="1">
    <source>
        <dbReference type="SAM" id="MobiDB-lite"/>
    </source>
</evidence>
<feature type="compositionally biased region" description="Low complexity" evidence="1">
    <location>
        <begin position="33"/>
        <end position="52"/>
    </location>
</feature>
<evidence type="ECO:0000256" key="2">
    <source>
        <dbReference type="SAM" id="SignalP"/>
    </source>
</evidence>
<evidence type="ECO:0000313" key="3">
    <source>
        <dbReference type="EMBL" id="POW16903.1"/>
    </source>
</evidence>
<dbReference type="VEuPathDB" id="FungiDB:PSTT_00980"/>
<keyword evidence="4" id="KW-1185">Reference proteome</keyword>
<comment type="caution">
    <text evidence="3">The sequence shown here is derived from an EMBL/GenBank/DDBJ whole genome shotgun (WGS) entry which is preliminary data.</text>
</comment>
<dbReference type="Proteomes" id="UP000239156">
    <property type="component" value="Unassembled WGS sequence"/>
</dbReference>
<gene>
    <name evidence="3" type="ORF">PSTT_00980</name>
</gene>
<feature type="chain" id="PRO_5015757981" evidence="2">
    <location>
        <begin position="20"/>
        <end position="584"/>
    </location>
</feature>
<evidence type="ECO:0000313" key="4">
    <source>
        <dbReference type="Proteomes" id="UP000239156"/>
    </source>
</evidence>
<dbReference type="EMBL" id="PKSL01000005">
    <property type="protein sequence ID" value="POW16903.1"/>
    <property type="molecule type" value="Genomic_DNA"/>
</dbReference>
<sequence length="584" mass="64988">MRLLSGLILGFWLASLSHSRPSSGVATFDHGTSASPKPAGDSSSKKSSISGKNQTSSVSEEEEDEEEAEKESAKKIQRYVFAHVVAGNAQNYTKEQWISDMRTAQAAHIDAFAINIGVDASNDVQLPLIYDCAKSLGFKVFISFDMNYYAYPGSSKDIEKRVLQFANHTARFEYQNKTFISTFSGEAPGTFMASIIFLDANQNYTAAWCTLKASLRGHGLDTYFVPGWTGIIPSTSRCADGLLSWDAWPHNTDIPANFEQVNKNVTAQETLYFPDKAAMLASRAVAKTFAAPVAPLFYKHLNPAQVDNYIYRSDDWMMVNRYTNLIKQDVPPEFIELLTWNDYVSQSQLKAGGRAKRTLRLSNNAPNFPLAMSSSNWVSVSQNRPNLRSSKPPKYCDAHHVTSQHLHQSNLRVFERKVVQERNSTRHESVDGGFFHFRTTMYIWYRPHAKDAPATADLLPSPAFANMTEDRIYGYVIPAPNTTVSAIRILSGYQVLEQALFPLNETSPSVNGSNLCEIVEDLSNNNEAEVDGTGILISAPLEPGSQLLELLNDKGETLVSLQGREVDPLPETYNFNYWSGSIAF</sequence>
<dbReference type="AlphaFoldDB" id="A0A2S4W567"/>
<keyword evidence="2" id="KW-0732">Signal</keyword>
<protein>
    <submittedName>
        <fullName evidence="3">Uncharacterized protein</fullName>
    </submittedName>
</protein>
<dbReference type="InterPro" id="IPR005197">
    <property type="entry name" value="Glyco_hydro_71"/>
</dbReference>
<proteinExistence type="predicted"/>
<organism evidence="3 4">
    <name type="scientific">Puccinia striiformis</name>
    <dbReference type="NCBI Taxonomy" id="27350"/>
    <lineage>
        <taxon>Eukaryota</taxon>
        <taxon>Fungi</taxon>
        <taxon>Dikarya</taxon>
        <taxon>Basidiomycota</taxon>
        <taxon>Pucciniomycotina</taxon>
        <taxon>Pucciniomycetes</taxon>
        <taxon>Pucciniales</taxon>
        <taxon>Pucciniaceae</taxon>
        <taxon>Puccinia</taxon>
    </lineage>
</organism>
<reference evidence="3" key="1">
    <citation type="submission" date="2017-12" db="EMBL/GenBank/DDBJ databases">
        <title>Gene loss provides genomic basis for host adaptation in cereal stripe rust fungi.</title>
        <authorList>
            <person name="Xia C."/>
        </authorList>
    </citation>
    <scope>NUCLEOTIDE SEQUENCE [LARGE SCALE GENOMIC DNA]</scope>
    <source>
        <strain evidence="3">93-210</strain>
    </source>
</reference>
<name>A0A2S4W567_9BASI</name>
<dbReference type="GO" id="GO:0051118">
    <property type="term" value="F:glucan endo-1,3-alpha-glucosidase activity"/>
    <property type="evidence" value="ECO:0007669"/>
    <property type="project" value="InterPro"/>
</dbReference>
<dbReference type="CDD" id="cd11577">
    <property type="entry name" value="GH71"/>
    <property type="match status" value="1"/>
</dbReference>
<dbReference type="VEuPathDB" id="FungiDB:PSHT_05045"/>
<dbReference type="Pfam" id="PF03659">
    <property type="entry name" value="Glyco_hydro_71"/>
    <property type="match status" value="1"/>
</dbReference>
<accession>A0A2S4W567</accession>
<feature type="compositionally biased region" description="Acidic residues" evidence="1">
    <location>
        <begin position="59"/>
        <end position="69"/>
    </location>
</feature>
<feature type="region of interest" description="Disordered" evidence="1">
    <location>
        <begin position="23"/>
        <end position="71"/>
    </location>
</feature>